<protein>
    <submittedName>
        <fullName evidence="2">MFS transporter, AAHS family, 4-hydroxybenzoate transporter</fullName>
    </submittedName>
</protein>
<name>A0A1H1EX55_9BURK</name>
<reference evidence="3" key="1">
    <citation type="submission" date="2016-10" db="EMBL/GenBank/DDBJ databases">
        <authorList>
            <person name="Varghese N."/>
            <person name="Submissions S."/>
        </authorList>
    </citation>
    <scope>NUCLEOTIDE SEQUENCE [LARGE SCALE GENOMIC DNA]</scope>
    <source>
        <strain evidence="3">DUS833</strain>
    </source>
</reference>
<keyword evidence="1" id="KW-0812">Transmembrane</keyword>
<accession>A0A1H1EX55</accession>
<keyword evidence="1" id="KW-0472">Membrane</keyword>
<dbReference type="STRING" id="157910.SAMN05445850_2156"/>
<evidence type="ECO:0000256" key="1">
    <source>
        <dbReference type="SAM" id="Phobius"/>
    </source>
</evidence>
<feature type="transmembrane region" description="Helical" evidence="1">
    <location>
        <begin position="12"/>
        <end position="33"/>
    </location>
</feature>
<keyword evidence="3" id="KW-1185">Reference proteome</keyword>
<dbReference type="AlphaFoldDB" id="A0A1H1EX55"/>
<sequence>MLIALNRSNAALFHAAALPVLCSALLVVVLAGATRQPSRASEAEPA</sequence>
<dbReference type="Proteomes" id="UP000199365">
    <property type="component" value="Unassembled WGS sequence"/>
</dbReference>
<evidence type="ECO:0000313" key="2">
    <source>
        <dbReference type="EMBL" id="SDQ92736.1"/>
    </source>
</evidence>
<dbReference type="RefSeq" id="WP_167368588.1">
    <property type="nucleotide sequence ID" value="NZ_FNKX01000001.1"/>
</dbReference>
<keyword evidence="1" id="KW-1133">Transmembrane helix</keyword>
<proteinExistence type="predicted"/>
<organism evidence="2 3">
    <name type="scientific">Paraburkholderia tuberum</name>
    <dbReference type="NCBI Taxonomy" id="157910"/>
    <lineage>
        <taxon>Bacteria</taxon>
        <taxon>Pseudomonadati</taxon>
        <taxon>Pseudomonadota</taxon>
        <taxon>Betaproteobacteria</taxon>
        <taxon>Burkholderiales</taxon>
        <taxon>Burkholderiaceae</taxon>
        <taxon>Paraburkholderia</taxon>
    </lineage>
</organism>
<gene>
    <name evidence="2" type="ORF">SAMN05445850_2156</name>
</gene>
<dbReference type="EMBL" id="FNKX01000001">
    <property type="protein sequence ID" value="SDQ92736.1"/>
    <property type="molecule type" value="Genomic_DNA"/>
</dbReference>
<evidence type="ECO:0000313" key="3">
    <source>
        <dbReference type="Proteomes" id="UP000199365"/>
    </source>
</evidence>